<sequence length="299" mass="33102">MKIAIIDLGTNTFHLLIAAVRFGEPFIIYKTNVPVRLGEDITKENSIIPLAFNRGISCLQEFRKTIDFYKIKTIKAVATSGVRSARNGNDFVTAAKEVAGIAIDIIDGDEEATYIYEGVKWSGAITQSSLIMDIGGGSTEFILCDQENVIWKKSYNIGAARLMQSFFKSDPISLKDQLAIIAHLDAQLTELITLCQIHKPKTLIGSAGAFETFDTMINPKLENYTATIDYNAYQELSSKLINANHLQRANMDGLIPLRVDMIVMAALLTNYVLTKLNIKEITLSTFDLKMGVLAKSVEH</sequence>
<dbReference type="AlphaFoldDB" id="A0A1I2VRI3"/>
<dbReference type="GO" id="GO:0016462">
    <property type="term" value="F:pyrophosphatase activity"/>
    <property type="evidence" value="ECO:0007669"/>
    <property type="project" value="TreeGrafter"/>
</dbReference>
<dbReference type="STRING" id="414048.SAMN04489864_103119"/>
<dbReference type="PANTHER" id="PTHR30005:SF0">
    <property type="entry name" value="RETROGRADE REGULATION PROTEIN 2"/>
    <property type="match status" value="1"/>
</dbReference>
<organism evidence="2 3">
    <name type="scientific">Pedobacter insulae</name>
    <dbReference type="NCBI Taxonomy" id="414048"/>
    <lineage>
        <taxon>Bacteria</taxon>
        <taxon>Pseudomonadati</taxon>
        <taxon>Bacteroidota</taxon>
        <taxon>Sphingobacteriia</taxon>
        <taxon>Sphingobacteriales</taxon>
        <taxon>Sphingobacteriaceae</taxon>
        <taxon>Pedobacter</taxon>
    </lineage>
</organism>
<evidence type="ECO:0000313" key="2">
    <source>
        <dbReference type="EMBL" id="SFG90076.1"/>
    </source>
</evidence>
<keyword evidence="3" id="KW-1185">Reference proteome</keyword>
<feature type="domain" description="Ppx/GppA phosphatase N-terminal" evidence="1">
    <location>
        <begin position="17"/>
        <end position="297"/>
    </location>
</feature>
<accession>A0A1I2VRI3</accession>
<dbReference type="InterPro" id="IPR050273">
    <property type="entry name" value="GppA/Ppx_hydrolase"/>
</dbReference>
<dbReference type="Gene3D" id="3.30.420.150">
    <property type="entry name" value="Exopolyphosphatase. Domain 2"/>
    <property type="match status" value="1"/>
</dbReference>
<dbReference type="Gene3D" id="3.30.420.40">
    <property type="match status" value="1"/>
</dbReference>
<dbReference type="OrthoDB" id="9814545at2"/>
<name>A0A1I2VRI3_9SPHI</name>
<dbReference type="RefSeq" id="WP_090992638.1">
    <property type="nucleotide sequence ID" value="NZ_FOPP01000003.1"/>
</dbReference>
<dbReference type="Proteomes" id="UP000199666">
    <property type="component" value="Unassembled WGS sequence"/>
</dbReference>
<evidence type="ECO:0000313" key="3">
    <source>
        <dbReference type="Proteomes" id="UP000199666"/>
    </source>
</evidence>
<protein>
    <submittedName>
        <fullName evidence="2">Exopolyphosphatase / guanosine-5'-triphosphate,3'-diphosphate pyrophosphatase</fullName>
    </submittedName>
</protein>
<dbReference type="Pfam" id="PF02541">
    <property type="entry name" value="Ppx-GppA"/>
    <property type="match status" value="1"/>
</dbReference>
<gene>
    <name evidence="2" type="ORF">SAMN04489864_103119</name>
</gene>
<reference evidence="2 3" key="1">
    <citation type="submission" date="2016-10" db="EMBL/GenBank/DDBJ databases">
        <authorList>
            <person name="de Groot N.N."/>
        </authorList>
    </citation>
    <scope>NUCLEOTIDE SEQUENCE [LARGE SCALE GENOMIC DNA]</scope>
    <source>
        <strain evidence="2 3">DSM 18684</strain>
    </source>
</reference>
<proteinExistence type="predicted"/>
<dbReference type="InterPro" id="IPR043129">
    <property type="entry name" value="ATPase_NBD"/>
</dbReference>
<evidence type="ECO:0000259" key="1">
    <source>
        <dbReference type="Pfam" id="PF02541"/>
    </source>
</evidence>
<dbReference type="InterPro" id="IPR003695">
    <property type="entry name" value="Ppx_GppA_N"/>
</dbReference>
<dbReference type="PANTHER" id="PTHR30005">
    <property type="entry name" value="EXOPOLYPHOSPHATASE"/>
    <property type="match status" value="1"/>
</dbReference>
<dbReference type="SUPFAM" id="SSF53067">
    <property type="entry name" value="Actin-like ATPase domain"/>
    <property type="match status" value="2"/>
</dbReference>
<dbReference type="EMBL" id="FOPP01000003">
    <property type="protein sequence ID" value="SFG90076.1"/>
    <property type="molecule type" value="Genomic_DNA"/>
</dbReference>